<dbReference type="SUPFAM" id="SSF54001">
    <property type="entry name" value="Cysteine proteinases"/>
    <property type="match status" value="1"/>
</dbReference>
<dbReference type="STRING" id="915059.NH26_08775"/>
<dbReference type="PROSITE" id="PS51257">
    <property type="entry name" value="PROKAR_LIPOPROTEIN"/>
    <property type="match status" value="1"/>
</dbReference>
<dbReference type="AlphaFoldDB" id="A0A1S1YZJ9"/>
<sequence length="191" mass="20410">MKTTTTLLLATAMFAFISCDSQQKENTKTAEEIQANSTPTSTSTVEKEEIKKGSTTTSSADNSQHSKAKEAVKMARSLIGTPYKSAGNSKKGLDASALTMLSWEAAGVKLPRISQEQARQGTPTAAKDAQPGDLVFFSSTKGGTQVSNCGIITKKTAQGFNFIYTSSKDGVKETALSPYWKDRLVVIKRVG</sequence>
<dbReference type="Pfam" id="PF00877">
    <property type="entry name" value="NLPC_P60"/>
    <property type="match status" value="1"/>
</dbReference>
<feature type="compositionally biased region" description="Polar residues" evidence="5">
    <location>
        <begin position="34"/>
        <end position="44"/>
    </location>
</feature>
<feature type="domain" description="NlpC/P60" evidence="7">
    <location>
        <begin position="65"/>
        <end position="191"/>
    </location>
</feature>
<gene>
    <name evidence="8" type="ORF">NH26_08775</name>
</gene>
<dbReference type="Gene3D" id="3.90.1720.10">
    <property type="entry name" value="endopeptidase domain like (from Nostoc punctiforme)"/>
    <property type="match status" value="1"/>
</dbReference>
<feature type="signal peptide" evidence="6">
    <location>
        <begin position="1"/>
        <end position="23"/>
    </location>
</feature>
<feature type="compositionally biased region" description="Polar residues" evidence="5">
    <location>
        <begin position="53"/>
        <end position="65"/>
    </location>
</feature>
<dbReference type="OrthoDB" id="9807055at2"/>
<feature type="chain" id="PRO_5010164066" description="NlpC/P60 domain-containing protein" evidence="6">
    <location>
        <begin position="24"/>
        <end position="191"/>
    </location>
</feature>
<evidence type="ECO:0000256" key="3">
    <source>
        <dbReference type="ARBA" id="ARBA00022801"/>
    </source>
</evidence>
<dbReference type="PANTHER" id="PTHR47053">
    <property type="entry name" value="MUREIN DD-ENDOPEPTIDASE MEPH-RELATED"/>
    <property type="match status" value="1"/>
</dbReference>
<evidence type="ECO:0000256" key="1">
    <source>
        <dbReference type="ARBA" id="ARBA00007074"/>
    </source>
</evidence>
<organism evidence="8 9">
    <name type="scientific">Flammeovirga pacifica</name>
    <dbReference type="NCBI Taxonomy" id="915059"/>
    <lineage>
        <taxon>Bacteria</taxon>
        <taxon>Pseudomonadati</taxon>
        <taxon>Bacteroidota</taxon>
        <taxon>Cytophagia</taxon>
        <taxon>Cytophagales</taxon>
        <taxon>Flammeovirgaceae</taxon>
        <taxon>Flammeovirga</taxon>
    </lineage>
</organism>
<dbReference type="InterPro" id="IPR038765">
    <property type="entry name" value="Papain-like_cys_pep_sf"/>
</dbReference>
<comment type="similarity">
    <text evidence="1">Belongs to the peptidase C40 family.</text>
</comment>
<feature type="region of interest" description="Disordered" evidence="5">
    <location>
        <begin position="25"/>
        <end position="70"/>
    </location>
</feature>
<dbReference type="GO" id="GO:0008234">
    <property type="term" value="F:cysteine-type peptidase activity"/>
    <property type="evidence" value="ECO:0007669"/>
    <property type="project" value="UniProtKB-KW"/>
</dbReference>
<keyword evidence="2" id="KW-0645">Protease</keyword>
<keyword evidence="3" id="KW-0378">Hydrolase</keyword>
<reference evidence="8 9" key="1">
    <citation type="journal article" date="2012" name="Int. J. Syst. Evol. Microbiol.">
        <title>Flammeovirga pacifica sp. nov., isolated from deep-sea sediment.</title>
        <authorList>
            <person name="Xu H."/>
            <person name="Fu Y."/>
            <person name="Yang N."/>
            <person name="Ding Z."/>
            <person name="Lai Q."/>
            <person name="Zeng R."/>
        </authorList>
    </citation>
    <scope>NUCLEOTIDE SEQUENCE [LARGE SCALE GENOMIC DNA]</scope>
    <source>
        <strain evidence="9">DSM 24597 / LMG 26175 / WPAGA1</strain>
    </source>
</reference>
<dbReference type="RefSeq" id="WP_052431932.1">
    <property type="nucleotide sequence ID" value="NZ_JRYR02000001.1"/>
</dbReference>
<evidence type="ECO:0000256" key="4">
    <source>
        <dbReference type="ARBA" id="ARBA00022807"/>
    </source>
</evidence>
<name>A0A1S1YZJ9_FLAPC</name>
<dbReference type="InterPro" id="IPR051202">
    <property type="entry name" value="Peptidase_C40"/>
</dbReference>
<dbReference type="PANTHER" id="PTHR47053:SF1">
    <property type="entry name" value="MUREIN DD-ENDOPEPTIDASE MEPH-RELATED"/>
    <property type="match status" value="1"/>
</dbReference>
<protein>
    <recommendedName>
        <fullName evidence="7">NlpC/P60 domain-containing protein</fullName>
    </recommendedName>
</protein>
<dbReference type="Proteomes" id="UP000179797">
    <property type="component" value="Unassembled WGS sequence"/>
</dbReference>
<keyword evidence="4" id="KW-0788">Thiol protease</keyword>
<evidence type="ECO:0000256" key="5">
    <source>
        <dbReference type="SAM" id="MobiDB-lite"/>
    </source>
</evidence>
<evidence type="ECO:0000313" key="8">
    <source>
        <dbReference type="EMBL" id="OHX66444.1"/>
    </source>
</evidence>
<dbReference type="PROSITE" id="PS51935">
    <property type="entry name" value="NLPC_P60"/>
    <property type="match status" value="1"/>
</dbReference>
<keyword evidence="6" id="KW-0732">Signal</keyword>
<proteinExistence type="inferred from homology"/>
<dbReference type="GO" id="GO:0006508">
    <property type="term" value="P:proteolysis"/>
    <property type="evidence" value="ECO:0007669"/>
    <property type="project" value="UniProtKB-KW"/>
</dbReference>
<evidence type="ECO:0000256" key="2">
    <source>
        <dbReference type="ARBA" id="ARBA00022670"/>
    </source>
</evidence>
<evidence type="ECO:0000256" key="6">
    <source>
        <dbReference type="SAM" id="SignalP"/>
    </source>
</evidence>
<dbReference type="EMBL" id="JRYR02000001">
    <property type="protein sequence ID" value="OHX66444.1"/>
    <property type="molecule type" value="Genomic_DNA"/>
</dbReference>
<evidence type="ECO:0000259" key="7">
    <source>
        <dbReference type="PROSITE" id="PS51935"/>
    </source>
</evidence>
<keyword evidence="9" id="KW-1185">Reference proteome</keyword>
<accession>A0A1S1YZJ9</accession>
<evidence type="ECO:0000313" key="9">
    <source>
        <dbReference type="Proteomes" id="UP000179797"/>
    </source>
</evidence>
<dbReference type="InterPro" id="IPR000064">
    <property type="entry name" value="NLP_P60_dom"/>
</dbReference>
<comment type="caution">
    <text evidence="8">The sequence shown here is derived from an EMBL/GenBank/DDBJ whole genome shotgun (WGS) entry which is preliminary data.</text>
</comment>